<keyword evidence="4" id="KW-0001">2Fe-2S</keyword>
<dbReference type="GO" id="GO:0046872">
    <property type="term" value="F:metal ion binding"/>
    <property type="evidence" value="ECO:0007669"/>
    <property type="project" value="UniProtKB-KW"/>
</dbReference>
<reference evidence="12" key="2">
    <citation type="journal article" date="2006" name="PLoS Pathog.">
        <title>New perspectives on host-parasite interplay by comparative transcriptomic and proteomic analyses of Schistosoma japonicum.</title>
        <authorList>
            <person name="Liu F."/>
            <person name="Lu J."/>
            <person name="Hu W."/>
            <person name="Wang S.Y."/>
            <person name="Cui S.J."/>
            <person name="Chi M."/>
            <person name="Yan Q."/>
            <person name="Wang X.R."/>
            <person name="Song H.D."/>
            <person name="Xu X.N."/>
            <person name="Wang J.J."/>
            <person name="Zhang X.L."/>
            <person name="Zhang X."/>
            <person name="Wang Z.Q."/>
            <person name="Xue C.L."/>
            <person name="Brindley P.J."/>
            <person name="McManus D.P."/>
            <person name="Yang P.Y."/>
            <person name="Feng Z."/>
            <person name="Chen Z."/>
            <person name="Han Z.G."/>
        </authorList>
    </citation>
    <scope>NUCLEOTIDE SEQUENCE</scope>
</reference>
<accession>Q5DAG9</accession>
<evidence type="ECO:0000256" key="6">
    <source>
        <dbReference type="ARBA" id="ARBA00022982"/>
    </source>
</evidence>
<dbReference type="GO" id="GO:0005739">
    <property type="term" value="C:mitochondrion"/>
    <property type="evidence" value="ECO:0007669"/>
    <property type="project" value="UniProtKB-SubCell"/>
</dbReference>
<name>Q5DAG9_SCHJA</name>
<comment type="similarity">
    <text evidence="2">Belongs to the adrenodoxin/putidaredoxin family.</text>
</comment>
<dbReference type="InterPro" id="IPR012675">
    <property type="entry name" value="Beta-grasp_dom_sf"/>
</dbReference>
<dbReference type="InterPro" id="IPR018298">
    <property type="entry name" value="Adrenodoxin_Fe-S_BS"/>
</dbReference>
<dbReference type="PROSITE" id="PS51085">
    <property type="entry name" value="2FE2S_FER_2"/>
    <property type="match status" value="1"/>
</dbReference>
<dbReference type="CDD" id="cd00207">
    <property type="entry name" value="fer2"/>
    <property type="match status" value="1"/>
</dbReference>
<comment type="cofactor">
    <cofactor evidence="10">
        <name>[2Fe-2S] cluster</name>
        <dbReference type="ChEBI" id="CHEBI:190135"/>
    </cofactor>
</comment>
<keyword evidence="7" id="KW-0408">Iron</keyword>
<dbReference type="PANTHER" id="PTHR23426">
    <property type="entry name" value="FERREDOXIN/ADRENODOXIN"/>
    <property type="match status" value="1"/>
</dbReference>
<evidence type="ECO:0000256" key="10">
    <source>
        <dbReference type="ARBA" id="ARBA00034078"/>
    </source>
</evidence>
<dbReference type="PRINTS" id="PR00355">
    <property type="entry name" value="ADRENODOXIN"/>
</dbReference>
<evidence type="ECO:0000256" key="4">
    <source>
        <dbReference type="ARBA" id="ARBA00022714"/>
    </source>
</evidence>
<reference evidence="12" key="1">
    <citation type="submission" date="2004-11" db="EMBL/GenBank/DDBJ databases">
        <title>The full-length cDNA sequences of Schistosoma japonicum genes.</title>
        <authorList>
            <person name="Han Z."/>
        </authorList>
    </citation>
    <scope>NUCLEOTIDE SEQUENCE</scope>
</reference>
<organism evidence="12">
    <name type="scientific">Schistosoma japonicum</name>
    <name type="common">Blood fluke</name>
    <dbReference type="NCBI Taxonomy" id="6182"/>
    <lineage>
        <taxon>Eukaryota</taxon>
        <taxon>Metazoa</taxon>
        <taxon>Spiralia</taxon>
        <taxon>Lophotrochozoa</taxon>
        <taxon>Platyhelminthes</taxon>
        <taxon>Trematoda</taxon>
        <taxon>Digenea</taxon>
        <taxon>Strigeidida</taxon>
        <taxon>Schistosomatoidea</taxon>
        <taxon>Schistosomatidae</taxon>
        <taxon>Schistosoma</taxon>
    </lineage>
</organism>
<dbReference type="Pfam" id="PF00111">
    <property type="entry name" value="Fer2"/>
    <property type="match status" value="1"/>
</dbReference>
<evidence type="ECO:0000259" key="11">
    <source>
        <dbReference type="PROSITE" id="PS51085"/>
    </source>
</evidence>
<dbReference type="InterPro" id="IPR036010">
    <property type="entry name" value="2Fe-2S_ferredoxin-like_sf"/>
</dbReference>
<evidence type="ECO:0000256" key="7">
    <source>
        <dbReference type="ARBA" id="ARBA00023004"/>
    </source>
</evidence>
<sequence>MFYVLHKMRSFYHLTLPKHRLGSVLLNHSVRKFSENSTPSQMVNVQFVDRNGNVKHVSGKVGDNLMTLARQHNIEIEGACEGSLACSTCHVYIDQKFYDLLPLPSEEEEDMLDLAIFLQENSRLSCQITLTKELNGMKATLPKATRNFYVDGHVPQPH</sequence>
<dbReference type="InterPro" id="IPR001055">
    <property type="entry name" value="Adrenodoxin-like"/>
</dbReference>
<feature type="domain" description="2Fe-2S ferredoxin-type" evidence="11">
    <location>
        <begin position="43"/>
        <end position="145"/>
    </location>
</feature>
<evidence type="ECO:0000313" key="12">
    <source>
        <dbReference type="EMBL" id="AAW27187.1"/>
    </source>
</evidence>
<evidence type="ECO:0000256" key="2">
    <source>
        <dbReference type="ARBA" id="ARBA00010914"/>
    </source>
</evidence>
<evidence type="ECO:0000256" key="3">
    <source>
        <dbReference type="ARBA" id="ARBA00022448"/>
    </source>
</evidence>
<comment type="subcellular location">
    <subcellularLocation>
        <location evidence="1">Mitochondrion</location>
    </subcellularLocation>
</comment>
<dbReference type="EMBL" id="AY815455">
    <property type="protein sequence ID" value="AAW27187.1"/>
    <property type="molecule type" value="mRNA"/>
</dbReference>
<dbReference type="PANTHER" id="PTHR23426:SF65">
    <property type="entry name" value="FERREDOXIN-2, MITOCHONDRIAL"/>
    <property type="match status" value="1"/>
</dbReference>
<keyword evidence="3" id="KW-0813">Transport</keyword>
<dbReference type="PROSITE" id="PS00814">
    <property type="entry name" value="ADX"/>
    <property type="match status" value="1"/>
</dbReference>
<evidence type="ECO:0000256" key="1">
    <source>
        <dbReference type="ARBA" id="ARBA00004173"/>
    </source>
</evidence>
<protein>
    <submittedName>
        <fullName evidence="12">SJCHGC03330 protein</fullName>
    </submittedName>
</protein>
<dbReference type="Gene3D" id="3.10.20.30">
    <property type="match status" value="1"/>
</dbReference>
<dbReference type="SUPFAM" id="SSF54292">
    <property type="entry name" value="2Fe-2S ferredoxin-like"/>
    <property type="match status" value="1"/>
</dbReference>
<keyword evidence="5" id="KW-0479">Metal-binding</keyword>
<keyword evidence="6" id="KW-0249">Electron transport</keyword>
<evidence type="ECO:0000256" key="5">
    <source>
        <dbReference type="ARBA" id="ARBA00022723"/>
    </source>
</evidence>
<dbReference type="AlphaFoldDB" id="Q5DAG9"/>
<dbReference type="GO" id="GO:0051537">
    <property type="term" value="F:2 iron, 2 sulfur cluster binding"/>
    <property type="evidence" value="ECO:0007669"/>
    <property type="project" value="UniProtKB-KW"/>
</dbReference>
<dbReference type="InterPro" id="IPR001041">
    <property type="entry name" value="2Fe-2S_ferredoxin-type"/>
</dbReference>
<dbReference type="GO" id="GO:0140647">
    <property type="term" value="P:P450-containing electron transport chain"/>
    <property type="evidence" value="ECO:0007669"/>
    <property type="project" value="InterPro"/>
</dbReference>
<keyword evidence="8" id="KW-0411">Iron-sulfur</keyword>
<dbReference type="FunFam" id="3.10.20.30:FF:000013">
    <property type="entry name" value="Adrenodoxin, mitochondrial"/>
    <property type="match status" value="1"/>
</dbReference>
<dbReference type="GO" id="GO:0009055">
    <property type="term" value="F:electron transfer activity"/>
    <property type="evidence" value="ECO:0007669"/>
    <property type="project" value="TreeGrafter"/>
</dbReference>
<proteinExistence type="evidence at transcript level"/>
<evidence type="ECO:0000256" key="8">
    <source>
        <dbReference type="ARBA" id="ARBA00023014"/>
    </source>
</evidence>
<keyword evidence="9" id="KW-0496">Mitochondrion</keyword>
<evidence type="ECO:0000256" key="9">
    <source>
        <dbReference type="ARBA" id="ARBA00023128"/>
    </source>
</evidence>